<feature type="binding site" evidence="4">
    <location>
        <position position="204"/>
    </location>
    <ligand>
        <name>a divalent metal cation</name>
        <dbReference type="ChEBI" id="CHEBI:60240"/>
        <label>1</label>
    </ligand>
</feature>
<evidence type="ECO:0000256" key="4">
    <source>
        <dbReference type="PIRSR" id="PIRSR005902-1"/>
    </source>
</evidence>
<evidence type="ECO:0000313" key="6">
    <source>
        <dbReference type="Proteomes" id="UP001185092"/>
    </source>
</evidence>
<evidence type="ECO:0000256" key="2">
    <source>
        <dbReference type="ARBA" id="ARBA00022723"/>
    </source>
</evidence>
<dbReference type="CDD" id="cd01310">
    <property type="entry name" value="TatD_DNAse"/>
    <property type="match status" value="1"/>
</dbReference>
<dbReference type="GO" id="GO:0004536">
    <property type="term" value="F:DNA nuclease activity"/>
    <property type="evidence" value="ECO:0007669"/>
    <property type="project" value="InterPro"/>
</dbReference>
<sequence>MKFVDTHAHIYSEEFEQDVDQIIEECLSSGVEKIFMPNIDEDSIQKMLALESKYPEVCHPMIGIHPCYVKSDYPQQLERVEKLLGERNWTAVGEIGIDLYWDKSLKKEQELALAMQIDMAKEHNLPIVLHCRDSFEETYEIVKSKQDGNLEGIFHCFTGSVEDARKIEDLGFYIGIGGVSTFKNGGLDKVLPHVGLDRIVLETDAPYLSPTPYRGKRNKPSYIPLIAQRIADLKEVRLEEVAKVTTDNSLKIFKNF</sequence>
<feature type="binding site" evidence="4">
    <location>
        <position position="9"/>
    </location>
    <ligand>
        <name>a divalent metal cation</name>
        <dbReference type="ChEBI" id="CHEBI:60240"/>
        <label>1</label>
    </ligand>
</feature>
<dbReference type="EMBL" id="JAVDQD010000007">
    <property type="protein sequence ID" value="MDR6241269.1"/>
    <property type="molecule type" value="Genomic_DNA"/>
</dbReference>
<dbReference type="Proteomes" id="UP001185092">
    <property type="component" value="Unassembled WGS sequence"/>
</dbReference>
<keyword evidence="3 5" id="KW-0378">Hydrolase</keyword>
<evidence type="ECO:0000256" key="1">
    <source>
        <dbReference type="ARBA" id="ARBA00009275"/>
    </source>
</evidence>
<dbReference type="FunFam" id="3.20.20.140:FF:000005">
    <property type="entry name" value="TatD family hydrolase"/>
    <property type="match status" value="1"/>
</dbReference>
<proteinExistence type="inferred from homology"/>
<accession>A0AAE4BSI2</accession>
<dbReference type="RefSeq" id="WP_309941897.1">
    <property type="nucleotide sequence ID" value="NZ_AP025305.1"/>
</dbReference>
<feature type="binding site" evidence="4">
    <location>
        <position position="7"/>
    </location>
    <ligand>
        <name>a divalent metal cation</name>
        <dbReference type="ChEBI" id="CHEBI:60240"/>
        <label>1</label>
    </ligand>
</feature>
<dbReference type="PANTHER" id="PTHR46124:SF4">
    <property type="entry name" value="HYDROLASE TATD"/>
    <property type="match status" value="1"/>
</dbReference>
<reference evidence="5" key="1">
    <citation type="submission" date="2023-07" db="EMBL/GenBank/DDBJ databases">
        <title>Genomic Encyclopedia of Type Strains, Phase IV (KMG-IV): sequencing the most valuable type-strain genomes for metagenomic binning, comparative biology and taxonomic classification.</title>
        <authorList>
            <person name="Goeker M."/>
        </authorList>
    </citation>
    <scope>NUCLEOTIDE SEQUENCE</scope>
    <source>
        <strain evidence="5">DSM 26174</strain>
    </source>
</reference>
<name>A0AAE4BSI2_9BACT</name>
<dbReference type="GO" id="GO:0046872">
    <property type="term" value="F:metal ion binding"/>
    <property type="evidence" value="ECO:0007669"/>
    <property type="project" value="UniProtKB-KW"/>
</dbReference>
<dbReference type="GO" id="GO:0016788">
    <property type="term" value="F:hydrolase activity, acting on ester bonds"/>
    <property type="evidence" value="ECO:0007669"/>
    <property type="project" value="InterPro"/>
</dbReference>
<evidence type="ECO:0000313" key="5">
    <source>
        <dbReference type="EMBL" id="MDR6241269.1"/>
    </source>
</evidence>
<dbReference type="Pfam" id="PF01026">
    <property type="entry name" value="TatD_DNase"/>
    <property type="match status" value="1"/>
</dbReference>
<comment type="caution">
    <text evidence="5">The sequence shown here is derived from an EMBL/GenBank/DDBJ whole genome shotgun (WGS) entry which is preliminary data.</text>
</comment>
<gene>
    <name evidence="5" type="ORF">HNQ88_004347</name>
</gene>
<dbReference type="EC" id="3.1.21.-" evidence="5"/>
<evidence type="ECO:0000256" key="3">
    <source>
        <dbReference type="ARBA" id="ARBA00022801"/>
    </source>
</evidence>
<dbReference type="InterPro" id="IPR015991">
    <property type="entry name" value="TatD/YcfH-like"/>
</dbReference>
<feature type="binding site" evidence="4">
    <location>
        <position position="94"/>
    </location>
    <ligand>
        <name>a divalent metal cation</name>
        <dbReference type="ChEBI" id="CHEBI:60240"/>
        <label>1</label>
    </ligand>
</feature>
<dbReference type="Gene3D" id="3.20.20.140">
    <property type="entry name" value="Metal-dependent hydrolases"/>
    <property type="match status" value="1"/>
</dbReference>
<keyword evidence="2 4" id="KW-0479">Metal-binding</keyword>
<feature type="binding site" evidence="4">
    <location>
        <position position="130"/>
    </location>
    <ligand>
        <name>a divalent metal cation</name>
        <dbReference type="ChEBI" id="CHEBI:60240"/>
        <label>2</label>
    </ligand>
</feature>
<dbReference type="NCBIfam" id="TIGR00010">
    <property type="entry name" value="YchF/TatD family DNA exonuclease"/>
    <property type="match status" value="1"/>
</dbReference>
<feature type="binding site" evidence="4">
    <location>
        <position position="155"/>
    </location>
    <ligand>
        <name>a divalent metal cation</name>
        <dbReference type="ChEBI" id="CHEBI:60240"/>
        <label>2</label>
    </ligand>
</feature>
<protein>
    <submittedName>
        <fullName evidence="5">TatD DNase family protein</fullName>
        <ecNumber evidence="5">3.1.21.-</ecNumber>
    </submittedName>
</protein>
<dbReference type="InterPro" id="IPR032466">
    <property type="entry name" value="Metal_Hydrolase"/>
</dbReference>
<organism evidence="5 6">
    <name type="scientific">Aureibacter tunicatorum</name>
    <dbReference type="NCBI Taxonomy" id="866807"/>
    <lineage>
        <taxon>Bacteria</taxon>
        <taxon>Pseudomonadati</taxon>
        <taxon>Bacteroidota</taxon>
        <taxon>Cytophagia</taxon>
        <taxon>Cytophagales</taxon>
        <taxon>Persicobacteraceae</taxon>
        <taxon>Aureibacter</taxon>
    </lineage>
</organism>
<keyword evidence="6" id="KW-1185">Reference proteome</keyword>
<dbReference type="AlphaFoldDB" id="A0AAE4BSI2"/>
<dbReference type="SUPFAM" id="SSF51556">
    <property type="entry name" value="Metallo-dependent hydrolases"/>
    <property type="match status" value="1"/>
</dbReference>
<dbReference type="GO" id="GO:0005829">
    <property type="term" value="C:cytosol"/>
    <property type="evidence" value="ECO:0007669"/>
    <property type="project" value="TreeGrafter"/>
</dbReference>
<dbReference type="InterPro" id="IPR001130">
    <property type="entry name" value="TatD-like"/>
</dbReference>
<dbReference type="PANTHER" id="PTHR46124">
    <property type="entry name" value="D-AMINOACYL-TRNA DEACYLASE"/>
    <property type="match status" value="1"/>
</dbReference>
<comment type="similarity">
    <text evidence="1">Belongs to the metallo-dependent hydrolases superfamily. TatD-type hydrolase family.</text>
</comment>
<dbReference type="PIRSF" id="PIRSF005902">
    <property type="entry name" value="DNase_TatD"/>
    <property type="match status" value="1"/>
</dbReference>